<keyword evidence="1" id="KW-0472">Membrane</keyword>
<evidence type="ECO:0000256" key="1">
    <source>
        <dbReference type="SAM" id="Phobius"/>
    </source>
</evidence>
<dbReference type="Proteomes" id="UP000054007">
    <property type="component" value="Unassembled WGS sequence"/>
</dbReference>
<feature type="transmembrane region" description="Helical" evidence="1">
    <location>
        <begin position="117"/>
        <end position="139"/>
    </location>
</feature>
<proteinExistence type="predicted"/>
<feature type="transmembrane region" description="Helical" evidence="1">
    <location>
        <begin position="225"/>
        <end position="253"/>
    </location>
</feature>
<dbReference type="AlphaFoldDB" id="A0A0D7B8S3"/>
<dbReference type="STRING" id="1314674.A0A0D7B8S3"/>
<gene>
    <name evidence="3" type="ORF">CYLTODRAFT_49303</name>
</gene>
<feature type="domain" description="DUF6534" evidence="2">
    <location>
        <begin position="198"/>
        <end position="283"/>
    </location>
</feature>
<protein>
    <recommendedName>
        <fullName evidence="2">DUF6534 domain-containing protein</fullName>
    </recommendedName>
</protein>
<accession>A0A0D7B8S3</accession>
<feature type="transmembrane region" description="Helical" evidence="1">
    <location>
        <begin position="43"/>
        <end position="69"/>
    </location>
</feature>
<sequence length="364" mass="40055">MGAKRFSDKSALLGRHTPNHCFPSLSVCALRNFKAMGAYDSTLGAYLVGVIMAAILLGVACAQATTYFIVYRKDPLWIKATVVFSLITIWGHQISVTDKMYVNTVTYYPDPSILSDIGWGLIAQTWFHAFTAICVQSFYVYRIYILLKNSWYLPAALFSLSVVQFALSAVYAAKCGSIPTEDIPTLSDLVTGVNSIGAGIDIIIAATMIWILLKHRTGFKNTNSVITRLVVYCINSGLLTSICALGTLIALRVAPKTYIAYPFYFCIGRMYVISLLGSLNMRKGIRMESTDGESERPWESYDVGRCAESITVNKPDVHIRGKSPSASVMVSVEQHTEIATDDGIPTKHMKPYGDLKSYQINGAV</sequence>
<evidence type="ECO:0000259" key="2">
    <source>
        <dbReference type="Pfam" id="PF20152"/>
    </source>
</evidence>
<feature type="transmembrane region" description="Helical" evidence="1">
    <location>
        <begin position="76"/>
        <end position="97"/>
    </location>
</feature>
<dbReference type="Pfam" id="PF20152">
    <property type="entry name" value="DUF6534"/>
    <property type="match status" value="1"/>
</dbReference>
<organism evidence="3 4">
    <name type="scientific">Cylindrobasidium torrendii FP15055 ss-10</name>
    <dbReference type="NCBI Taxonomy" id="1314674"/>
    <lineage>
        <taxon>Eukaryota</taxon>
        <taxon>Fungi</taxon>
        <taxon>Dikarya</taxon>
        <taxon>Basidiomycota</taxon>
        <taxon>Agaricomycotina</taxon>
        <taxon>Agaricomycetes</taxon>
        <taxon>Agaricomycetidae</taxon>
        <taxon>Agaricales</taxon>
        <taxon>Marasmiineae</taxon>
        <taxon>Physalacriaceae</taxon>
        <taxon>Cylindrobasidium</taxon>
    </lineage>
</organism>
<keyword evidence="4" id="KW-1185">Reference proteome</keyword>
<feature type="transmembrane region" description="Helical" evidence="1">
    <location>
        <begin position="193"/>
        <end position="213"/>
    </location>
</feature>
<dbReference type="EMBL" id="KN880572">
    <property type="protein sequence ID" value="KIY65916.1"/>
    <property type="molecule type" value="Genomic_DNA"/>
</dbReference>
<feature type="transmembrane region" description="Helical" evidence="1">
    <location>
        <begin position="151"/>
        <end position="173"/>
    </location>
</feature>
<dbReference type="PANTHER" id="PTHR40465:SF1">
    <property type="entry name" value="DUF6534 DOMAIN-CONTAINING PROTEIN"/>
    <property type="match status" value="1"/>
</dbReference>
<dbReference type="InterPro" id="IPR045339">
    <property type="entry name" value="DUF6534"/>
</dbReference>
<keyword evidence="1" id="KW-1133">Transmembrane helix</keyword>
<evidence type="ECO:0000313" key="4">
    <source>
        <dbReference type="Proteomes" id="UP000054007"/>
    </source>
</evidence>
<keyword evidence="1" id="KW-0812">Transmembrane</keyword>
<evidence type="ECO:0000313" key="3">
    <source>
        <dbReference type="EMBL" id="KIY65916.1"/>
    </source>
</evidence>
<name>A0A0D7B8S3_9AGAR</name>
<reference evidence="3 4" key="1">
    <citation type="journal article" date="2015" name="Fungal Genet. Biol.">
        <title>Evolution of novel wood decay mechanisms in Agaricales revealed by the genome sequences of Fistulina hepatica and Cylindrobasidium torrendii.</title>
        <authorList>
            <person name="Floudas D."/>
            <person name="Held B.W."/>
            <person name="Riley R."/>
            <person name="Nagy L.G."/>
            <person name="Koehler G."/>
            <person name="Ransdell A.S."/>
            <person name="Younus H."/>
            <person name="Chow J."/>
            <person name="Chiniquy J."/>
            <person name="Lipzen A."/>
            <person name="Tritt A."/>
            <person name="Sun H."/>
            <person name="Haridas S."/>
            <person name="LaButti K."/>
            <person name="Ohm R.A."/>
            <person name="Kues U."/>
            <person name="Blanchette R.A."/>
            <person name="Grigoriev I.V."/>
            <person name="Minto R.E."/>
            <person name="Hibbett D.S."/>
        </authorList>
    </citation>
    <scope>NUCLEOTIDE SEQUENCE [LARGE SCALE GENOMIC DNA]</scope>
    <source>
        <strain evidence="3 4">FP15055 ss-10</strain>
    </source>
</reference>
<dbReference type="PANTHER" id="PTHR40465">
    <property type="entry name" value="CHROMOSOME 1, WHOLE GENOME SHOTGUN SEQUENCE"/>
    <property type="match status" value="1"/>
</dbReference>
<feature type="transmembrane region" description="Helical" evidence="1">
    <location>
        <begin position="259"/>
        <end position="279"/>
    </location>
</feature>
<dbReference type="OrthoDB" id="2535105at2759"/>